<dbReference type="Pfam" id="PF01467">
    <property type="entry name" value="CTP_transf_like"/>
    <property type="match status" value="1"/>
</dbReference>
<dbReference type="InterPro" id="IPR014729">
    <property type="entry name" value="Rossmann-like_a/b/a_fold"/>
</dbReference>
<dbReference type="PANTHER" id="PTHR39321">
    <property type="entry name" value="NICOTINATE-NUCLEOTIDE ADENYLYLTRANSFERASE-RELATED"/>
    <property type="match status" value="1"/>
</dbReference>
<evidence type="ECO:0000256" key="5">
    <source>
        <dbReference type="ARBA" id="ARBA00022741"/>
    </source>
</evidence>
<keyword evidence="2" id="KW-0662">Pyridine nucleotide biosynthesis</keyword>
<keyword evidence="6" id="KW-0067">ATP-binding</keyword>
<dbReference type="HAMAP" id="MF_00244">
    <property type="entry name" value="NaMN_adenylyltr"/>
    <property type="match status" value="1"/>
</dbReference>
<name>A0A3B0SQQ3_9ZZZZ</name>
<evidence type="ECO:0000256" key="3">
    <source>
        <dbReference type="ARBA" id="ARBA00022679"/>
    </source>
</evidence>
<evidence type="ECO:0000256" key="2">
    <source>
        <dbReference type="ARBA" id="ARBA00022642"/>
    </source>
</evidence>
<keyword evidence="3 9" id="KW-0808">Transferase</keyword>
<dbReference type="GO" id="GO:0009435">
    <property type="term" value="P:NAD+ biosynthetic process"/>
    <property type="evidence" value="ECO:0007669"/>
    <property type="project" value="UniProtKB-UniPathway"/>
</dbReference>
<feature type="domain" description="Cytidyltransferase-like" evidence="8">
    <location>
        <begin position="18"/>
        <end position="193"/>
    </location>
</feature>
<dbReference type="AlphaFoldDB" id="A0A3B0SQQ3"/>
<evidence type="ECO:0000256" key="6">
    <source>
        <dbReference type="ARBA" id="ARBA00022840"/>
    </source>
</evidence>
<organism evidence="9">
    <name type="scientific">hydrothermal vent metagenome</name>
    <dbReference type="NCBI Taxonomy" id="652676"/>
    <lineage>
        <taxon>unclassified sequences</taxon>
        <taxon>metagenomes</taxon>
        <taxon>ecological metagenomes</taxon>
    </lineage>
</organism>
<proteinExistence type="inferred from homology"/>
<keyword evidence="4 9" id="KW-0548">Nucleotidyltransferase</keyword>
<keyword evidence="7" id="KW-0520">NAD</keyword>
<dbReference type="CDD" id="cd02165">
    <property type="entry name" value="NMNAT"/>
    <property type="match status" value="1"/>
</dbReference>
<accession>A0A3B0SQQ3</accession>
<reference evidence="9" key="1">
    <citation type="submission" date="2018-06" db="EMBL/GenBank/DDBJ databases">
        <authorList>
            <person name="Zhirakovskaya E."/>
        </authorList>
    </citation>
    <scope>NUCLEOTIDE SEQUENCE</scope>
</reference>
<gene>
    <name evidence="9" type="ORF">MNBD_ALPHA08-973</name>
</gene>
<dbReference type="InterPro" id="IPR005248">
    <property type="entry name" value="NadD/NMNAT"/>
</dbReference>
<dbReference type="EMBL" id="UOEC01000140">
    <property type="protein sequence ID" value="VAV97175.1"/>
    <property type="molecule type" value="Genomic_DNA"/>
</dbReference>
<dbReference type="UniPathway" id="UPA00253"/>
<evidence type="ECO:0000256" key="4">
    <source>
        <dbReference type="ARBA" id="ARBA00022695"/>
    </source>
</evidence>
<dbReference type="GO" id="GO:0005524">
    <property type="term" value="F:ATP binding"/>
    <property type="evidence" value="ECO:0007669"/>
    <property type="project" value="UniProtKB-KW"/>
</dbReference>
<evidence type="ECO:0000313" key="9">
    <source>
        <dbReference type="EMBL" id="VAV97175.1"/>
    </source>
</evidence>
<dbReference type="EC" id="2.7.7.18" evidence="9"/>
<dbReference type="GO" id="GO:0004515">
    <property type="term" value="F:nicotinate-nucleotide adenylyltransferase activity"/>
    <property type="evidence" value="ECO:0007669"/>
    <property type="project" value="UniProtKB-EC"/>
</dbReference>
<protein>
    <submittedName>
        <fullName evidence="9">Nicotinate-nucleotide adenylyltransferase</fullName>
        <ecNumber evidence="9">2.7.7.18</ecNumber>
    </submittedName>
</protein>
<comment type="pathway">
    <text evidence="1">Cofactor biosynthesis; NAD(+) biosynthesis.</text>
</comment>
<dbReference type="InterPro" id="IPR004821">
    <property type="entry name" value="Cyt_trans-like"/>
</dbReference>
<dbReference type="PANTHER" id="PTHR39321:SF3">
    <property type="entry name" value="PHOSPHOPANTETHEINE ADENYLYLTRANSFERASE"/>
    <property type="match status" value="1"/>
</dbReference>
<evidence type="ECO:0000256" key="7">
    <source>
        <dbReference type="ARBA" id="ARBA00023027"/>
    </source>
</evidence>
<evidence type="ECO:0000256" key="1">
    <source>
        <dbReference type="ARBA" id="ARBA00004790"/>
    </source>
</evidence>
<evidence type="ECO:0000259" key="8">
    <source>
        <dbReference type="Pfam" id="PF01467"/>
    </source>
</evidence>
<keyword evidence="5" id="KW-0547">Nucleotide-binding</keyword>
<dbReference type="SUPFAM" id="SSF52374">
    <property type="entry name" value="Nucleotidylyl transferase"/>
    <property type="match status" value="1"/>
</dbReference>
<dbReference type="Gene3D" id="3.40.50.620">
    <property type="entry name" value="HUPs"/>
    <property type="match status" value="1"/>
</dbReference>
<sequence>MICDMLKTPPVDGMKIGLFGGSFNPAHQGHFELAKFALARLQLDYVWWMVSPQNPLKPVDETSDFDERLKETLKIAQHPRFVVTGFESRLGTKTTAQTLAKLQPVLGRANFVWLMGADSFAGLHRWNDWRAIPRALPIAVFDRPGWTTKALAGTAAKSLRPWQISEQNISLLPLFNRPAWGFVTMPQRSENSTSLRVSNGSK</sequence>